<dbReference type="AlphaFoldDB" id="A0AB34PBK7"/>
<dbReference type="GO" id="GO:0016813">
    <property type="term" value="F:hydrolase activity, acting on carbon-nitrogen (but not peptide) bonds, in linear amidines"/>
    <property type="evidence" value="ECO:0007669"/>
    <property type="project" value="InterPro"/>
</dbReference>
<evidence type="ECO:0000256" key="9">
    <source>
        <dbReference type="SAM" id="MobiDB-lite"/>
    </source>
</evidence>
<keyword evidence="7" id="KW-0862">Zinc</keyword>
<dbReference type="CDD" id="cd03884">
    <property type="entry name" value="M20_bAS"/>
    <property type="match status" value="1"/>
</dbReference>
<dbReference type="PANTHER" id="PTHR32494:SF19">
    <property type="entry name" value="ALLANTOATE DEIMINASE-RELATED"/>
    <property type="match status" value="1"/>
</dbReference>
<dbReference type="PANTHER" id="PTHR32494">
    <property type="entry name" value="ALLANTOATE DEIMINASE-RELATED"/>
    <property type="match status" value="1"/>
</dbReference>
<dbReference type="PIRSF" id="PIRSF001235">
    <property type="entry name" value="Amidase_carbamoylase"/>
    <property type="match status" value="1"/>
</dbReference>
<protein>
    <submittedName>
        <fullName evidence="11">Allantoate amidohydrolase</fullName>
    </submittedName>
</protein>
<comment type="cofactor">
    <cofactor evidence="7">
        <name>Zn(2+)</name>
        <dbReference type="ChEBI" id="CHEBI:29105"/>
    </cofactor>
    <text evidence="7">Binds 2 Zn(2+) ions per subunit.</text>
</comment>
<dbReference type="Gene3D" id="3.30.70.360">
    <property type="match status" value="1"/>
</dbReference>
<feature type="region of interest" description="Disordered" evidence="9">
    <location>
        <begin position="1"/>
        <end position="20"/>
    </location>
</feature>
<dbReference type="InterPro" id="IPR002933">
    <property type="entry name" value="Peptidase_M20"/>
</dbReference>
<comment type="similarity">
    <text evidence="2">Belongs to the peptidase M20 family.</text>
</comment>
<evidence type="ECO:0000256" key="2">
    <source>
        <dbReference type="ARBA" id="ARBA00006153"/>
    </source>
</evidence>
<feature type="binding site" evidence="8">
    <location>
        <position position="290"/>
    </location>
    <ligand>
        <name>allantoate</name>
        <dbReference type="ChEBI" id="CHEBI:17536"/>
    </ligand>
</feature>
<feature type="binding site" evidence="7">
    <location>
        <position position="397"/>
    </location>
    <ligand>
        <name>Zn(2+)</name>
        <dbReference type="ChEBI" id="CHEBI:29105"/>
        <label>2</label>
    </ligand>
</feature>
<evidence type="ECO:0000256" key="7">
    <source>
        <dbReference type="PIRSR" id="PIRSR001235-1"/>
    </source>
</evidence>
<sequence length="428" mass="44231">MLAAVPTAPPATDPARPGGARAVARCDQLGGAPYSDTPDGLFRAWLSPAHRAAVTQVSTWMREAGMQVRVDAAANLVGRYEAAHPEAPALLIGSHLDSVRDAGRYDGPLGILLGIECVAALHAQARRLPFAIEVIAFGDEEGSRFPASMFCSRAVAGTLDPAALAVSDASGIDVAAALADWGLDIAQIRHAARTPGSVLAYLETHIEQGPVLEAEALPVGIVTAIAAQRRFALRFDGRAGHAGTTTMALRRDALSAAADALLAIERIARAGSSDLVATVGKLQVAPGATNVVPGRVDCTLDVRAGSDAIRDAAVREIEHALAQIGTQRGIAIAIDPLQTLAASPCAPALITRLEHAVAAQGIAPRQLVSGAGHDAMTMAALCPTAMLFVRCAGGISHHPDEHVDPADADLALAVMRHFIEHLGDPLVT</sequence>
<feature type="binding site" evidence="7">
    <location>
        <position position="106"/>
    </location>
    <ligand>
        <name>Zn(2+)</name>
        <dbReference type="ChEBI" id="CHEBI:29105"/>
        <label>1</label>
    </ligand>
</feature>
<comment type="cofactor">
    <cofactor evidence="1">
        <name>Mn(2+)</name>
        <dbReference type="ChEBI" id="CHEBI:29035"/>
    </cofactor>
</comment>
<dbReference type="Gene3D" id="3.40.630.10">
    <property type="entry name" value="Zn peptidases"/>
    <property type="match status" value="1"/>
</dbReference>
<name>A0AB34PBK7_9XANT</name>
<dbReference type="InterPro" id="IPR010158">
    <property type="entry name" value="Amidase_Cbmase"/>
</dbReference>
<keyword evidence="4 7" id="KW-0479">Metal-binding</keyword>
<dbReference type="NCBIfam" id="TIGR01879">
    <property type="entry name" value="hydantase"/>
    <property type="match status" value="1"/>
</dbReference>
<dbReference type="InterPro" id="IPR036264">
    <property type="entry name" value="Bact_exopeptidase_dim_dom"/>
</dbReference>
<organism evidence="11 12">
    <name type="scientific">Xanthomonas cannabis pv. phaseoli</name>
    <dbReference type="NCBI Taxonomy" id="1885902"/>
    <lineage>
        <taxon>Bacteria</taxon>
        <taxon>Pseudomonadati</taxon>
        <taxon>Pseudomonadota</taxon>
        <taxon>Gammaproteobacteria</taxon>
        <taxon>Lysobacterales</taxon>
        <taxon>Lysobacteraceae</taxon>
        <taxon>Xanthomonas</taxon>
    </lineage>
</organism>
<evidence type="ECO:0000256" key="1">
    <source>
        <dbReference type="ARBA" id="ARBA00001936"/>
    </source>
</evidence>
<dbReference type="SUPFAM" id="SSF53187">
    <property type="entry name" value="Zn-dependent exopeptidases"/>
    <property type="match status" value="1"/>
</dbReference>
<feature type="binding site" evidence="8">
    <location>
        <position position="230"/>
    </location>
    <ligand>
        <name>allantoate</name>
        <dbReference type="ChEBI" id="CHEBI:17536"/>
    </ligand>
</feature>
<dbReference type="Pfam" id="PF07687">
    <property type="entry name" value="M20_dimer"/>
    <property type="match status" value="1"/>
</dbReference>
<comment type="caution">
    <text evidence="11">The sequence shown here is derived from an EMBL/GenBank/DDBJ whole genome shotgun (WGS) entry which is preliminary data.</text>
</comment>
<feature type="domain" description="Peptidase M20 dimerisation" evidence="10">
    <location>
        <begin position="231"/>
        <end position="324"/>
    </location>
</feature>
<dbReference type="Pfam" id="PF01546">
    <property type="entry name" value="Peptidase_M20"/>
    <property type="match status" value="1"/>
</dbReference>
<evidence type="ECO:0000256" key="4">
    <source>
        <dbReference type="ARBA" id="ARBA00022723"/>
    </source>
</evidence>
<evidence type="ECO:0000256" key="5">
    <source>
        <dbReference type="ARBA" id="ARBA00022801"/>
    </source>
</evidence>
<accession>A0AB34PBK7</accession>
<keyword evidence="6" id="KW-0464">Manganese</keyword>
<dbReference type="Proteomes" id="UP000029879">
    <property type="component" value="Unassembled WGS sequence"/>
</dbReference>
<feature type="binding site" evidence="7">
    <location>
        <position position="95"/>
    </location>
    <ligand>
        <name>Zn(2+)</name>
        <dbReference type="ChEBI" id="CHEBI:29105"/>
        <label>1</label>
    </ligand>
</feature>
<dbReference type="GO" id="GO:0046872">
    <property type="term" value="F:metal ion binding"/>
    <property type="evidence" value="ECO:0007669"/>
    <property type="project" value="UniProtKB-KW"/>
</dbReference>
<comment type="subunit">
    <text evidence="3">Homodimer.</text>
</comment>
<evidence type="ECO:0000259" key="10">
    <source>
        <dbReference type="Pfam" id="PF07687"/>
    </source>
</evidence>
<dbReference type="RefSeq" id="WP_047694473.1">
    <property type="nucleotide sequence ID" value="NZ_KN265474.1"/>
</dbReference>
<feature type="binding site" evidence="7">
    <location>
        <position position="205"/>
    </location>
    <ligand>
        <name>Zn(2+)</name>
        <dbReference type="ChEBI" id="CHEBI:29105"/>
        <label>1</label>
    </ligand>
</feature>
<dbReference type="InterPro" id="IPR011650">
    <property type="entry name" value="Peptidase_M20_dimer"/>
</dbReference>
<keyword evidence="5" id="KW-0378">Hydrolase</keyword>
<evidence type="ECO:0000256" key="6">
    <source>
        <dbReference type="ARBA" id="ARBA00023211"/>
    </source>
</evidence>
<dbReference type="SUPFAM" id="SSF55031">
    <property type="entry name" value="Bacterial exopeptidase dimerisation domain"/>
    <property type="match status" value="1"/>
</dbReference>
<proteinExistence type="inferred from homology"/>
<feature type="binding site" evidence="7">
    <location>
        <position position="106"/>
    </location>
    <ligand>
        <name>Zn(2+)</name>
        <dbReference type="ChEBI" id="CHEBI:29105"/>
        <label>2</label>
    </ligand>
</feature>
<dbReference type="EMBL" id="JRQI01000021">
    <property type="protein sequence ID" value="KGK58573.1"/>
    <property type="molecule type" value="Genomic_DNA"/>
</dbReference>
<feature type="binding site" evidence="8">
    <location>
        <position position="303"/>
    </location>
    <ligand>
        <name>allantoate</name>
        <dbReference type="ChEBI" id="CHEBI:17536"/>
    </ligand>
</feature>
<gene>
    <name evidence="11" type="ORF">NC00_06825</name>
</gene>
<feature type="binding site" evidence="7">
    <location>
        <position position="141"/>
    </location>
    <ligand>
        <name>Zn(2+)</name>
        <dbReference type="ChEBI" id="CHEBI:29105"/>
        <label>2</label>
    </ligand>
</feature>
<dbReference type="NCBIfam" id="NF006775">
    <property type="entry name" value="PRK09290.2-5"/>
    <property type="match status" value="1"/>
</dbReference>
<evidence type="ECO:0000256" key="3">
    <source>
        <dbReference type="ARBA" id="ARBA00011738"/>
    </source>
</evidence>
<evidence type="ECO:0000256" key="8">
    <source>
        <dbReference type="PIRSR" id="PIRSR001235-2"/>
    </source>
</evidence>
<reference evidence="11 12" key="1">
    <citation type="submission" date="2014-10" db="EMBL/GenBank/DDBJ databases">
        <title>Genome sequence of a Xanthomonas strain that is pathogenic on beans.</title>
        <authorList>
            <person name="Aritua V."/>
            <person name="Sapp M."/>
            <person name="Harrison J."/>
            <person name="Smith J."/>
            <person name="Studholme D."/>
        </authorList>
    </citation>
    <scope>NUCLEOTIDE SEQUENCE [LARGE SCALE GENOMIC DNA]</scope>
    <source>
        <strain evidence="11 12">Nyagatare</strain>
    </source>
</reference>
<evidence type="ECO:0000313" key="12">
    <source>
        <dbReference type="Proteomes" id="UP000029879"/>
    </source>
</evidence>
<evidence type="ECO:0000313" key="11">
    <source>
        <dbReference type="EMBL" id="KGK58573.1"/>
    </source>
</evidence>